<organism evidence="1 2">
    <name type="scientific">Kitasatospora arboriphila</name>
    <dbReference type="NCBI Taxonomy" id="258052"/>
    <lineage>
        <taxon>Bacteria</taxon>
        <taxon>Bacillati</taxon>
        <taxon>Actinomycetota</taxon>
        <taxon>Actinomycetes</taxon>
        <taxon>Kitasatosporales</taxon>
        <taxon>Streptomycetaceae</taxon>
        <taxon>Kitasatospora</taxon>
    </lineage>
</organism>
<gene>
    <name evidence="1" type="ORF">GCM10009663_31820</name>
</gene>
<keyword evidence="2" id="KW-1185">Reference proteome</keyword>
<comment type="caution">
    <text evidence="1">The sequence shown here is derived from an EMBL/GenBank/DDBJ whole genome shotgun (WGS) entry which is preliminary data.</text>
</comment>
<evidence type="ECO:0000313" key="2">
    <source>
        <dbReference type="Proteomes" id="UP001499987"/>
    </source>
</evidence>
<name>A0ABN1THC8_9ACTN</name>
<proteinExistence type="predicted"/>
<evidence type="ECO:0000313" key="1">
    <source>
        <dbReference type="EMBL" id="GAA1085808.1"/>
    </source>
</evidence>
<dbReference type="Pfam" id="PF19686">
    <property type="entry name" value="DUF6188"/>
    <property type="match status" value="1"/>
</dbReference>
<dbReference type="RefSeq" id="WP_344624261.1">
    <property type="nucleotide sequence ID" value="NZ_BAAALD010000027.1"/>
</dbReference>
<dbReference type="InterPro" id="IPR046179">
    <property type="entry name" value="DUF6188"/>
</dbReference>
<protein>
    <recommendedName>
        <fullName evidence="3">AIM24 family protein</fullName>
    </recommendedName>
</protein>
<accession>A0ABN1THC8</accession>
<reference evidence="1 2" key="1">
    <citation type="journal article" date="2019" name="Int. J. Syst. Evol. Microbiol.">
        <title>The Global Catalogue of Microorganisms (GCM) 10K type strain sequencing project: providing services to taxonomists for standard genome sequencing and annotation.</title>
        <authorList>
            <consortium name="The Broad Institute Genomics Platform"/>
            <consortium name="The Broad Institute Genome Sequencing Center for Infectious Disease"/>
            <person name="Wu L."/>
            <person name="Ma J."/>
        </authorList>
    </citation>
    <scope>NUCLEOTIDE SEQUENCE [LARGE SCALE GENOMIC DNA]</scope>
    <source>
        <strain evidence="1 2">JCM 13002</strain>
    </source>
</reference>
<dbReference type="EMBL" id="BAAALD010000027">
    <property type="protein sequence ID" value="GAA1085808.1"/>
    <property type="molecule type" value="Genomic_DNA"/>
</dbReference>
<dbReference type="Proteomes" id="UP001499987">
    <property type="component" value="Unassembled WGS sequence"/>
</dbReference>
<sequence length="125" mass="12506">MVREIESALTGLQVEAVTVAGPLRLVLTGGVVLTVANDFRVRTAAEVEHFYPGLSVPASGLLAGLVGARVAGAAVTRAGGLELRFEPGVTLSVPPDTAVAGTAAWQVSGPGGPLFTAEPGGYLAV</sequence>
<evidence type="ECO:0008006" key="3">
    <source>
        <dbReference type="Google" id="ProtNLM"/>
    </source>
</evidence>